<comment type="caution">
    <text evidence="1">The sequence shown here is derived from an EMBL/GenBank/DDBJ whole genome shotgun (WGS) entry which is preliminary data.</text>
</comment>
<dbReference type="RefSeq" id="WP_136401530.1">
    <property type="nucleotide sequence ID" value="NZ_SSNZ01000001.1"/>
</dbReference>
<dbReference type="AlphaFoldDB" id="A0A4S4A4Z1"/>
<dbReference type="EMBL" id="SSNZ01000001">
    <property type="protein sequence ID" value="THF53005.1"/>
    <property type="molecule type" value="Genomic_DNA"/>
</dbReference>
<sequence length="126" mass="13649">MTKQPMTPTGVQDKVDELYLLSDTALDAEAAAVQADFKAWIKANFTLTSKQEDYLDELGSQILGFFGASCSVSFSNRLPIDFIYPAPPTTEYSKYTGCNNALAVKSDGGKPVATGTISFEITYAEK</sequence>
<organism evidence="1 2">
    <name type="scientific">Flavobacterium supellecticarium</name>
    <dbReference type="NCBI Taxonomy" id="2565924"/>
    <lineage>
        <taxon>Bacteria</taxon>
        <taxon>Pseudomonadati</taxon>
        <taxon>Bacteroidota</taxon>
        <taxon>Flavobacteriia</taxon>
        <taxon>Flavobacteriales</taxon>
        <taxon>Flavobacteriaceae</taxon>
        <taxon>Flavobacterium</taxon>
    </lineage>
</organism>
<protein>
    <submittedName>
        <fullName evidence="1">Uncharacterized protein</fullName>
    </submittedName>
</protein>
<evidence type="ECO:0000313" key="1">
    <source>
        <dbReference type="EMBL" id="THF53005.1"/>
    </source>
</evidence>
<reference evidence="1 2" key="1">
    <citation type="submission" date="2019-04" db="EMBL/GenBank/DDBJ databases">
        <title>Flavobacterium sp. nov. isolated from construction timber.</title>
        <authorList>
            <person name="Lin S.-Y."/>
            <person name="Chang C.-T."/>
            <person name="Young C.-C."/>
        </authorList>
    </citation>
    <scope>NUCLEOTIDE SEQUENCE [LARGE SCALE GENOMIC DNA]</scope>
    <source>
        <strain evidence="1 2">CC-CTC003</strain>
    </source>
</reference>
<name>A0A4S4A4Z1_9FLAO</name>
<dbReference type="OrthoDB" id="1263328at2"/>
<proteinExistence type="predicted"/>
<evidence type="ECO:0000313" key="2">
    <source>
        <dbReference type="Proteomes" id="UP000307507"/>
    </source>
</evidence>
<gene>
    <name evidence="1" type="ORF">E6C50_02005</name>
</gene>
<dbReference type="Proteomes" id="UP000307507">
    <property type="component" value="Unassembled WGS sequence"/>
</dbReference>
<keyword evidence="2" id="KW-1185">Reference proteome</keyword>
<accession>A0A4S4A4Z1</accession>